<organism evidence="2 3">
    <name type="scientific">Vitis vinifera</name>
    <name type="common">Grape</name>
    <dbReference type="NCBI Taxonomy" id="29760"/>
    <lineage>
        <taxon>Eukaryota</taxon>
        <taxon>Viridiplantae</taxon>
        <taxon>Streptophyta</taxon>
        <taxon>Embryophyta</taxon>
        <taxon>Tracheophyta</taxon>
        <taxon>Spermatophyta</taxon>
        <taxon>Magnoliopsida</taxon>
        <taxon>eudicotyledons</taxon>
        <taxon>Gunneridae</taxon>
        <taxon>Pentapetalae</taxon>
        <taxon>rosids</taxon>
        <taxon>Vitales</taxon>
        <taxon>Vitaceae</taxon>
        <taxon>Viteae</taxon>
        <taxon>Vitis</taxon>
    </lineage>
</organism>
<keyword evidence="1" id="KW-0472">Membrane</keyword>
<dbReference type="Proteomes" id="UP000288805">
    <property type="component" value="Unassembled WGS sequence"/>
</dbReference>
<sequence>MATKQQLEKMSARQYYRNLWHTDLMHAISADCPYCCFATFCAPCASYMLRRRALYNDMSRYVCCGGYMPCSGRCGESRCPEFCLCTEVSLILFRFSFALQIQLPAHVLCCKMSSIFRQQNAITALLYFSFSLKNTLTHHIFGFMFCLQQVACIFSIVAMIVGSNEIEEASRILSCLSDIVYCS</sequence>
<dbReference type="EMBL" id="QGNW01000036">
    <property type="protein sequence ID" value="RVX10030.1"/>
    <property type="molecule type" value="Genomic_DNA"/>
</dbReference>
<name>A0A438JM33_VITVI</name>
<evidence type="ECO:0000313" key="3">
    <source>
        <dbReference type="Proteomes" id="UP000288805"/>
    </source>
</evidence>
<dbReference type="PANTHER" id="PTHR31152:SF1">
    <property type="entry name" value="PLAC8 FAMILY PROTEIN"/>
    <property type="match status" value="1"/>
</dbReference>
<gene>
    <name evidence="2" type="ORF">CK203_012924</name>
</gene>
<keyword evidence="1" id="KW-0812">Transmembrane</keyword>
<dbReference type="AlphaFoldDB" id="A0A438JM33"/>
<reference evidence="2 3" key="1">
    <citation type="journal article" date="2018" name="PLoS Genet.">
        <title>Population sequencing reveals clonal diversity and ancestral inbreeding in the grapevine cultivar Chardonnay.</title>
        <authorList>
            <person name="Roach M.J."/>
            <person name="Johnson D.L."/>
            <person name="Bohlmann J."/>
            <person name="van Vuuren H.J."/>
            <person name="Jones S.J."/>
            <person name="Pretorius I.S."/>
            <person name="Schmidt S.A."/>
            <person name="Borneman A.R."/>
        </authorList>
    </citation>
    <scope>NUCLEOTIDE SEQUENCE [LARGE SCALE GENOMIC DNA]</scope>
    <source>
        <strain evidence="3">cv. Chardonnay</strain>
        <tissue evidence="2">Leaf</tissue>
    </source>
</reference>
<comment type="caution">
    <text evidence="2">The sequence shown here is derived from an EMBL/GenBank/DDBJ whole genome shotgun (WGS) entry which is preliminary data.</text>
</comment>
<feature type="transmembrane region" description="Helical" evidence="1">
    <location>
        <begin position="140"/>
        <end position="161"/>
    </location>
</feature>
<dbReference type="PANTHER" id="PTHR31152">
    <property type="entry name" value="PLAC8 FAMILY PROTEIN"/>
    <property type="match status" value="1"/>
</dbReference>
<proteinExistence type="predicted"/>
<accession>A0A438JM33</accession>
<evidence type="ECO:0000256" key="1">
    <source>
        <dbReference type="SAM" id="Phobius"/>
    </source>
</evidence>
<evidence type="ECO:0000313" key="2">
    <source>
        <dbReference type="EMBL" id="RVX10030.1"/>
    </source>
</evidence>
<evidence type="ECO:0008006" key="4">
    <source>
        <dbReference type="Google" id="ProtNLM"/>
    </source>
</evidence>
<protein>
    <recommendedName>
        <fullName evidence="4">PLAC8 family protein</fullName>
    </recommendedName>
</protein>
<keyword evidence="1" id="KW-1133">Transmembrane helix</keyword>